<reference evidence="1" key="1">
    <citation type="journal article" date="2020" name="mSystems">
        <title>Genome- and Community-Level Interaction Insights into Carbon Utilization and Element Cycling Functions of Hydrothermarchaeota in Hydrothermal Sediment.</title>
        <authorList>
            <person name="Zhou Z."/>
            <person name="Liu Y."/>
            <person name="Xu W."/>
            <person name="Pan J."/>
            <person name="Luo Z.H."/>
            <person name="Li M."/>
        </authorList>
    </citation>
    <scope>NUCLEOTIDE SEQUENCE [LARGE SCALE GENOMIC DNA]</scope>
    <source>
        <strain evidence="1">SpSt-468</strain>
    </source>
</reference>
<organism evidence="1">
    <name type="scientific">Candidatus Methanomethylicus mesodigestus</name>
    <dbReference type="NCBI Taxonomy" id="1867258"/>
    <lineage>
        <taxon>Archaea</taxon>
        <taxon>Thermoproteota</taxon>
        <taxon>Methanosuratincolia</taxon>
        <taxon>Candidatus Methanomethylicales</taxon>
        <taxon>Candidatus Methanomethylicaceae</taxon>
        <taxon>Candidatus Methanomethylicus</taxon>
    </lineage>
</organism>
<protein>
    <recommendedName>
        <fullName evidence="2">HPr kinase/phosphorylase C-terminal domain-containing protein</fullName>
    </recommendedName>
</protein>
<dbReference type="SUPFAM" id="SSF53795">
    <property type="entry name" value="PEP carboxykinase-like"/>
    <property type="match status" value="1"/>
</dbReference>
<sequence length="327" mass="36161">MVKVKFAMLSFKIKVYGVSLLVESELEEAGNELLEEYRDHLTGEPTAISGTIRILREEPVLDHVPDRAVRISTVFPSSSVYSHGGRVYFHDEGNFSISVDPSSLSIDVWASPKAKLFEKLRYLSKHLLITALERKGTMWIHGSASSYGSGALLFTGVSGSGKTTCLLAMIARGHRMVTDDVILLENGKALPFYMRSMVHSRTLERFPDLKPHLSSASVWDEKADGSWLNLGKAFGVEQRPLPPKALFNTHVWNSDGSECRSSPPVKAVPKLMRNYLLESGSVFEPPQDQAKRAFAAYSSLAEAIPCFDLYVGRDTRGLIDAIEGALR</sequence>
<dbReference type="AlphaFoldDB" id="A0A7C3IXQ6"/>
<comment type="caution">
    <text evidence="1">The sequence shown here is derived from an EMBL/GenBank/DDBJ whole genome shotgun (WGS) entry which is preliminary data.</text>
</comment>
<evidence type="ECO:0008006" key="2">
    <source>
        <dbReference type="Google" id="ProtNLM"/>
    </source>
</evidence>
<proteinExistence type="predicted"/>
<gene>
    <name evidence="1" type="ORF">ENS19_06040</name>
</gene>
<dbReference type="InterPro" id="IPR027417">
    <property type="entry name" value="P-loop_NTPase"/>
</dbReference>
<dbReference type="Gene3D" id="3.40.50.300">
    <property type="entry name" value="P-loop containing nucleotide triphosphate hydrolases"/>
    <property type="match status" value="1"/>
</dbReference>
<dbReference type="EMBL" id="DSTX01000011">
    <property type="protein sequence ID" value="HFK20830.1"/>
    <property type="molecule type" value="Genomic_DNA"/>
</dbReference>
<accession>A0A7C3IXQ6</accession>
<name>A0A7C3IXQ6_9CREN</name>
<evidence type="ECO:0000313" key="1">
    <source>
        <dbReference type="EMBL" id="HFK20830.1"/>
    </source>
</evidence>